<dbReference type="EMBL" id="JASSZA010000009">
    <property type="protein sequence ID" value="KAK2102400.1"/>
    <property type="molecule type" value="Genomic_DNA"/>
</dbReference>
<feature type="compositionally biased region" description="Low complexity" evidence="1">
    <location>
        <begin position="41"/>
        <end position="50"/>
    </location>
</feature>
<feature type="region of interest" description="Disordered" evidence="1">
    <location>
        <begin position="24"/>
        <end position="50"/>
    </location>
</feature>
<sequence length="117" mass="13079">MVIIRRGMLGCLETVARQPRVHIDIPGLPGGAPSNSQSDESTTSGLLPELPSTPLLTSTWTCPEDSLPAAVFYGPLDEKNPLLVSCEKEIRELLGFMRKKKAFATTEEEKHEFRRRW</sequence>
<name>A0ABQ9UZV9_SAGOE</name>
<keyword evidence="2" id="KW-0966">Cell projection</keyword>
<keyword evidence="2" id="KW-0282">Flagellum</keyword>
<reference evidence="2 3" key="1">
    <citation type="submission" date="2023-05" db="EMBL/GenBank/DDBJ databases">
        <title>B98-5 Cell Line De Novo Hybrid Assembly: An Optical Mapping Approach.</title>
        <authorList>
            <person name="Kananen K."/>
            <person name="Auerbach J.A."/>
            <person name="Kautto E."/>
            <person name="Blachly J.S."/>
        </authorList>
    </citation>
    <scope>NUCLEOTIDE SEQUENCE [LARGE SCALE GENOMIC DNA]</scope>
    <source>
        <strain evidence="2">B95-8</strain>
        <tissue evidence="2">Cell line</tissue>
    </source>
</reference>
<dbReference type="Proteomes" id="UP001266305">
    <property type="component" value="Unassembled WGS sequence"/>
</dbReference>
<keyword evidence="3" id="KW-1185">Reference proteome</keyword>
<evidence type="ECO:0000313" key="3">
    <source>
        <dbReference type="Proteomes" id="UP001266305"/>
    </source>
</evidence>
<comment type="caution">
    <text evidence="2">The sequence shown here is derived from an EMBL/GenBank/DDBJ whole genome shotgun (WGS) entry which is preliminary data.</text>
</comment>
<proteinExistence type="predicted"/>
<evidence type="ECO:0000256" key="1">
    <source>
        <dbReference type="SAM" id="MobiDB-lite"/>
    </source>
</evidence>
<keyword evidence="2" id="KW-0969">Cilium</keyword>
<protein>
    <submittedName>
        <fullName evidence="2">Cilia- and flagella-associated protein 54</fullName>
    </submittedName>
</protein>
<gene>
    <name evidence="2" type="primary">CFAP54_1</name>
    <name evidence="2" type="ORF">P7K49_020067</name>
</gene>
<evidence type="ECO:0000313" key="2">
    <source>
        <dbReference type="EMBL" id="KAK2102400.1"/>
    </source>
</evidence>
<organism evidence="2 3">
    <name type="scientific">Saguinus oedipus</name>
    <name type="common">Cotton-top tamarin</name>
    <name type="synonym">Oedipomidas oedipus</name>
    <dbReference type="NCBI Taxonomy" id="9490"/>
    <lineage>
        <taxon>Eukaryota</taxon>
        <taxon>Metazoa</taxon>
        <taxon>Chordata</taxon>
        <taxon>Craniata</taxon>
        <taxon>Vertebrata</taxon>
        <taxon>Euteleostomi</taxon>
        <taxon>Mammalia</taxon>
        <taxon>Eutheria</taxon>
        <taxon>Euarchontoglires</taxon>
        <taxon>Primates</taxon>
        <taxon>Haplorrhini</taxon>
        <taxon>Platyrrhini</taxon>
        <taxon>Cebidae</taxon>
        <taxon>Callitrichinae</taxon>
        <taxon>Saguinus</taxon>
    </lineage>
</organism>
<accession>A0ABQ9UZV9</accession>